<evidence type="ECO:0000256" key="1">
    <source>
        <dbReference type="SAM" id="MobiDB-lite"/>
    </source>
</evidence>
<protein>
    <recommendedName>
        <fullName evidence="4">CobQ/CobB/MinD/ParA nucleotide binding domain-containing protein</fullName>
    </recommendedName>
</protein>
<accession>A0A0D5CLT7</accession>
<feature type="compositionally biased region" description="Low complexity" evidence="1">
    <location>
        <begin position="41"/>
        <end position="51"/>
    </location>
</feature>
<dbReference type="InterPro" id="IPR050625">
    <property type="entry name" value="ParA/MinD_ATPase"/>
</dbReference>
<organism evidence="2 3">
    <name type="scientific">Clavibacter michiganensis subsp. insidiosus</name>
    <dbReference type="NCBI Taxonomy" id="33014"/>
    <lineage>
        <taxon>Bacteria</taxon>
        <taxon>Bacillati</taxon>
        <taxon>Actinomycetota</taxon>
        <taxon>Actinomycetes</taxon>
        <taxon>Micrococcales</taxon>
        <taxon>Microbacteriaceae</taxon>
        <taxon>Clavibacter</taxon>
    </lineage>
</organism>
<name>A0A0D5CLT7_9MICO</name>
<sequence length="415" mass="42848">MSGFGSGTPKVFGTADQVNEFIDEDLAPSEGVPALRRRSAEASSSPQPAEQHTAPAEVAGSAAQEAGPSLLVQLSEPPTPAPTTPPRSGPVVEPQAVAVARSALRGEGVAVAAPAARASTGVRGVLAKLGLPIAPNEAEREALALDRNRFAAETLIRQSTWTRPVSVLVANPGGGMGKTTVSLLLGGTLAAVRGGFVVIPELADAPGMLAYRAEGTPALGIGELVQKVDTITSAGALDGYTKPQTSFASVIGSTGRRATLTRDDVRAVMAKTGEFYKIRVLDTGNDATSAAFLAAVEAADVLVIPVMGAADSAEHALRLVEGLREGDAHARELAASAIAVRLADGRTEHPEIVERVDASLAQAGVRRLFTIPYDQHIADRGELTLSRLQPATRDAFTFAAAAVIETLNSVVTRRA</sequence>
<feature type="compositionally biased region" description="Pro residues" evidence="1">
    <location>
        <begin position="77"/>
        <end position="88"/>
    </location>
</feature>
<dbReference type="GO" id="GO:0005829">
    <property type="term" value="C:cytosol"/>
    <property type="evidence" value="ECO:0007669"/>
    <property type="project" value="TreeGrafter"/>
</dbReference>
<gene>
    <name evidence="2" type="ORF">VO01_15390</name>
</gene>
<dbReference type="GO" id="GO:0051782">
    <property type="term" value="P:negative regulation of cell division"/>
    <property type="evidence" value="ECO:0007669"/>
    <property type="project" value="TreeGrafter"/>
</dbReference>
<dbReference type="GO" id="GO:0016887">
    <property type="term" value="F:ATP hydrolysis activity"/>
    <property type="evidence" value="ECO:0007669"/>
    <property type="project" value="TreeGrafter"/>
</dbReference>
<evidence type="ECO:0008006" key="4">
    <source>
        <dbReference type="Google" id="ProtNLM"/>
    </source>
</evidence>
<dbReference type="Gene3D" id="3.40.50.300">
    <property type="entry name" value="P-loop containing nucleotide triphosphate hydrolases"/>
    <property type="match status" value="1"/>
</dbReference>
<dbReference type="InterPro" id="IPR027417">
    <property type="entry name" value="P-loop_NTPase"/>
</dbReference>
<dbReference type="PANTHER" id="PTHR43384:SF14">
    <property type="entry name" value="ESX-1 SECRETION-ASSOCIATED PROTEIN ESPI"/>
    <property type="match status" value="1"/>
</dbReference>
<geneLocation type="plasmid" evidence="2 3">
    <name>pCI1</name>
</geneLocation>
<feature type="region of interest" description="Disordered" evidence="1">
    <location>
        <begin position="72"/>
        <end position="91"/>
    </location>
</feature>
<dbReference type="Proteomes" id="UP000032604">
    <property type="component" value="Plasmid pCI1"/>
</dbReference>
<dbReference type="HOGENOM" id="CLU_661739_0_0_11"/>
<keyword evidence="2" id="KW-0614">Plasmid</keyword>
<dbReference type="EMBL" id="CP011044">
    <property type="protein sequence ID" value="AJW80636.1"/>
    <property type="molecule type" value="Genomic_DNA"/>
</dbReference>
<dbReference type="PATRIC" id="fig|33014.5.peg.3169"/>
<dbReference type="AlphaFoldDB" id="A0A0D5CLT7"/>
<dbReference type="GO" id="GO:0005524">
    <property type="term" value="F:ATP binding"/>
    <property type="evidence" value="ECO:0007669"/>
    <property type="project" value="TreeGrafter"/>
</dbReference>
<dbReference type="OrthoDB" id="4640801at2"/>
<dbReference type="PANTHER" id="PTHR43384">
    <property type="entry name" value="SEPTUM SITE-DETERMINING PROTEIN MIND HOMOLOG, CHLOROPLASTIC-RELATED"/>
    <property type="match status" value="1"/>
</dbReference>
<dbReference type="SUPFAM" id="SSF52540">
    <property type="entry name" value="P-loop containing nucleoside triphosphate hydrolases"/>
    <property type="match status" value="1"/>
</dbReference>
<evidence type="ECO:0000313" key="2">
    <source>
        <dbReference type="EMBL" id="AJW80636.1"/>
    </source>
</evidence>
<reference evidence="2 3" key="1">
    <citation type="journal article" date="2015" name="Genome Announc.">
        <title>Complete Genome Sequence of Clavibacter michiganensis subsp. insidiosus R1-1 Using PacBio Single-Molecule Real-Time Technology.</title>
        <authorList>
            <person name="Lu Y."/>
            <person name="Samac D.A."/>
            <person name="Glazebrook J."/>
            <person name="Ishimaru C.A."/>
        </authorList>
    </citation>
    <scope>NUCLEOTIDE SEQUENCE [LARGE SCALE GENOMIC DNA]</scope>
    <source>
        <strain evidence="2 3">R1-1</strain>
        <plasmid evidence="2 3">pCI1</plasmid>
    </source>
</reference>
<dbReference type="KEGG" id="cmh:VO01_15390"/>
<evidence type="ECO:0000313" key="3">
    <source>
        <dbReference type="Proteomes" id="UP000032604"/>
    </source>
</evidence>
<proteinExistence type="predicted"/>
<dbReference type="GO" id="GO:0009898">
    <property type="term" value="C:cytoplasmic side of plasma membrane"/>
    <property type="evidence" value="ECO:0007669"/>
    <property type="project" value="TreeGrafter"/>
</dbReference>
<feature type="region of interest" description="Disordered" evidence="1">
    <location>
        <begin position="22"/>
        <end position="66"/>
    </location>
</feature>